<keyword evidence="2" id="KW-0238">DNA-binding</keyword>
<evidence type="ECO:0000313" key="6">
    <source>
        <dbReference type="Proteomes" id="UP001254257"/>
    </source>
</evidence>
<feature type="domain" description="GntR C-terminal" evidence="4">
    <location>
        <begin position="13"/>
        <end position="66"/>
    </location>
</feature>
<dbReference type="Pfam" id="PF07729">
    <property type="entry name" value="FCD"/>
    <property type="match status" value="1"/>
</dbReference>
<reference evidence="5 6" key="1">
    <citation type="submission" date="2023-09" db="EMBL/GenBank/DDBJ databases">
        <title>Whole genome shotgun sequencing (WGS) of Bosea sp. ZW T0_25, isolated from stored onions (Allium cepa).</title>
        <authorList>
            <person name="Stoll D.A."/>
            <person name="Huch M."/>
        </authorList>
    </citation>
    <scope>NUCLEOTIDE SEQUENCE [LARGE SCALE GENOMIC DNA]</scope>
    <source>
        <strain evidence="5 6">ZW T0_25</strain>
    </source>
</reference>
<evidence type="ECO:0000313" key="5">
    <source>
        <dbReference type="EMBL" id="MDU0343208.1"/>
    </source>
</evidence>
<keyword evidence="3" id="KW-0804">Transcription</keyword>
<dbReference type="Proteomes" id="UP001254257">
    <property type="component" value="Unassembled WGS sequence"/>
</dbReference>
<dbReference type="EMBL" id="JAWDID010000061">
    <property type="protein sequence ID" value="MDU0343208.1"/>
    <property type="molecule type" value="Genomic_DNA"/>
</dbReference>
<name>A0ABU3SEI7_9HYPH</name>
<comment type="caution">
    <text evidence="5">The sequence shown here is derived from an EMBL/GenBank/DDBJ whole genome shotgun (WGS) entry which is preliminary data.</text>
</comment>
<evidence type="ECO:0000256" key="3">
    <source>
        <dbReference type="ARBA" id="ARBA00023163"/>
    </source>
</evidence>
<proteinExistence type="predicted"/>
<accession>A0ABU3SEI7</accession>
<dbReference type="Gene3D" id="1.20.120.530">
    <property type="entry name" value="GntR ligand-binding domain-like"/>
    <property type="match status" value="1"/>
</dbReference>
<gene>
    <name evidence="5" type="ORF">RKE40_25215</name>
</gene>
<keyword evidence="6" id="KW-1185">Reference proteome</keyword>
<dbReference type="SUPFAM" id="SSF48008">
    <property type="entry name" value="GntR ligand-binding domain-like"/>
    <property type="match status" value="1"/>
</dbReference>
<dbReference type="InterPro" id="IPR011711">
    <property type="entry name" value="GntR_C"/>
</dbReference>
<organism evidence="5 6">
    <name type="scientific">Bosea rubneri</name>
    <dbReference type="NCBI Taxonomy" id="3075434"/>
    <lineage>
        <taxon>Bacteria</taxon>
        <taxon>Pseudomonadati</taxon>
        <taxon>Pseudomonadota</taxon>
        <taxon>Alphaproteobacteria</taxon>
        <taxon>Hyphomicrobiales</taxon>
        <taxon>Boseaceae</taxon>
        <taxon>Bosea</taxon>
    </lineage>
</organism>
<evidence type="ECO:0000259" key="4">
    <source>
        <dbReference type="Pfam" id="PF07729"/>
    </source>
</evidence>
<dbReference type="RefSeq" id="WP_316020947.1">
    <property type="nucleotide sequence ID" value="NZ_JAWDID010000061.1"/>
</dbReference>
<keyword evidence="1" id="KW-0805">Transcription regulation</keyword>
<dbReference type="InterPro" id="IPR008920">
    <property type="entry name" value="TF_FadR/GntR_C"/>
</dbReference>
<sequence>MANAALESLELLLLDEVHYQLRLHRLRSSTRPGRAQAAFSEHKAILAALQGRNPAQAEEVMRAHVRSARFSALAAADDGK</sequence>
<protein>
    <submittedName>
        <fullName evidence="5">FCD domain-containing protein</fullName>
    </submittedName>
</protein>
<evidence type="ECO:0000256" key="1">
    <source>
        <dbReference type="ARBA" id="ARBA00023015"/>
    </source>
</evidence>
<evidence type="ECO:0000256" key="2">
    <source>
        <dbReference type="ARBA" id="ARBA00023125"/>
    </source>
</evidence>